<sequence length="511" mass="56282">MKLLNTVSILFLALSALAVPLDNVDESAKCTITATWELDIVIGGGGPGQAPVSNTRTGFNLAKAGAKTKYITANSIGRGDHKIKGADLGLKYDVVFTSDFRTSSFHDCSAKYGSGAEVQGKPGGGNCKASQGSSCASCAVTFDCLLREHGAGADTRAAPPSQWRTPFNVPSVAAPQHVVALAVAQLPTVRRSASKPIGRTHKHLCGTFRKISESALLARPSPTHYLVIYFPMVNKRHKPSLQWVRTKEESGFFEPELDQMLTIPGHPGYIGQGMQIIRGNILRGRPKFPDSLNLRYVDDFVIQDALRVNETLHGGPEAVCADGWGEFFWKGPIVAFLKAGNDFDAPKMKDINLTAYRDAVDYLAYYRDTIGSMIDGIGMQTIFSKRVMEQKTGKVKGVRINCIRDQDGDVSRQFVQVNVPKSHPLFEMESDDPLEIVSRLGEAWVMKRYHGPRNATVEDNRNTYATMLLRHISKDYLDREDWANISEWRQSYTSGSVLVALAHFTLISIVR</sequence>
<protein>
    <submittedName>
        <fullName evidence="2">Uncharacterized protein</fullName>
    </submittedName>
</protein>
<evidence type="ECO:0000313" key="3">
    <source>
        <dbReference type="Proteomes" id="UP000799324"/>
    </source>
</evidence>
<keyword evidence="1" id="KW-0732">Signal</keyword>
<organism evidence="2 3">
    <name type="scientific">Lophiostoma macrostomum CBS 122681</name>
    <dbReference type="NCBI Taxonomy" id="1314788"/>
    <lineage>
        <taxon>Eukaryota</taxon>
        <taxon>Fungi</taxon>
        <taxon>Dikarya</taxon>
        <taxon>Ascomycota</taxon>
        <taxon>Pezizomycotina</taxon>
        <taxon>Dothideomycetes</taxon>
        <taxon>Pleosporomycetidae</taxon>
        <taxon>Pleosporales</taxon>
        <taxon>Lophiostomataceae</taxon>
        <taxon>Lophiostoma</taxon>
    </lineage>
</organism>
<dbReference type="EMBL" id="MU004325">
    <property type="protein sequence ID" value="KAF2657402.1"/>
    <property type="molecule type" value="Genomic_DNA"/>
</dbReference>
<evidence type="ECO:0000256" key="1">
    <source>
        <dbReference type="SAM" id="SignalP"/>
    </source>
</evidence>
<dbReference type="Proteomes" id="UP000799324">
    <property type="component" value="Unassembled WGS sequence"/>
</dbReference>
<keyword evidence="3" id="KW-1185">Reference proteome</keyword>
<dbReference type="AlphaFoldDB" id="A0A6A6TCN5"/>
<feature type="signal peptide" evidence="1">
    <location>
        <begin position="1"/>
        <end position="18"/>
    </location>
</feature>
<name>A0A6A6TCN5_9PLEO</name>
<gene>
    <name evidence="2" type="ORF">K491DRAFT_756836</name>
</gene>
<proteinExistence type="predicted"/>
<evidence type="ECO:0000313" key="2">
    <source>
        <dbReference type="EMBL" id="KAF2657402.1"/>
    </source>
</evidence>
<accession>A0A6A6TCN5</accession>
<dbReference type="OrthoDB" id="437457at2759"/>
<reference evidence="2" key="1">
    <citation type="journal article" date="2020" name="Stud. Mycol.">
        <title>101 Dothideomycetes genomes: a test case for predicting lifestyles and emergence of pathogens.</title>
        <authorList>
            <person name="Haridas S."/>
            <person name="Albert R."/>
            <person name="Binder M."/>
            <person name="Bloem J."/>
            <person name="Labutti K."/>
            <person name="Salamov A."/>
            <person name="Andreopoulos B."/>
            <person name="Baker S."/>
            <person name="Barry K."/>
            <person name="Bills G."/>
            <person name="Bluhm B."/>
            <person name="Cannon C."/>
            <person name="Castanera R."/>
            <person name="Culley D."/>
            <person name="Daum C."/>
            <person name="Ezra D."/>
            <person name="Gonzalez J."/>
            <person name="Henrissat B."/>
            <person name="Kuo A."/>
            <person name="Liang C."/>
            <person name="Lipzen A."/>
            <person name="Lutzoni F."/>
            <person name="Magnuson J."/>
            <person name="Mondo S."/>
            <person name="Nolan M."/>
            <person name="Ohm R."/>
            <person name="Pangilinan J."/>
            <person name="Park H.-J."/>
            <person name="Ramirez L."/>
            <person name="Alfaro M."/>
            <person name="Sun H."/>
            <person name="Tritt A."/>
            <person name="Yoshinaga Y."/>
            <person name="Zwiers L.-H."/>
            <person name="Turgeon B."/>
            <person name="Goodwin S."/>
            <person name="Spatafora J."/>
            <person name="Crous P."/>
            <person name="Grigoriev I."/>
        </authorList>
    </citation>
    <scope>NUCLEOTIDE SEQUENCE</scope>
    <source>
        <strain evidence="2">CBS 122681</strain>
    </source>
</reference>
<feature type="chain" id="PRO_5025665760" evidence="1">
    <location>
        <begin position="19"/>
        <end position="511"/>
    </location>
</feature>